<name>A0A7M7K0J6_VARDE</name>
<sequence length="438" mass="49945">MQGAVVPMKVPLSMDRPWNGKVLRISYWEFPPWSYTCVRPDGRRMLAGMLGYMLSNITFSLNMTYTLSLPKDGWFFGWLPNGTLMGMHGAVLAGDADLTAGPSPLEENFQRELHMPPASIDSHLVMVSGMRKAYVSQNESFVTSFDGTVWLLLFLSFLVLMILIGFAHQRDWTVHSFFQIGFELFQILVQQVTKSNFGALYAEVLHCIWLLTSFILAQSFAGQSRANLIVQAPTERIDTSWDLIARPKLKAYYLANSQIASYIKGFPGERGAALKQHMERNSQPLPITEMFTDSIRNELVDKKSMIFIDTQAALQAVYRWCAETNYYFFIGRENVYNLASTWYTSRLLGKPLIDAMDMQVLWSRAYGVQYVPQHELYKGNDKCIPGTRLEQSNVVKPTTIPDLYSIFELYAFMTAISINGFLIEWLWSKCRSCCAKNP</sequence>
<comment type="subcellular location">
    <subcellularLocation>
        <location evidence="1">Cell membrane</location>
        <topology evidence="1">Multi-pass membrane protein</topology>
    </subcellularLocation>
</comment>
<dbReference type="PANTHER" id="PTHR42643">
    <property type="entry name" value="IONOTROPIC RECEPTOR 20A-RELATED"/>
    <property type="match status" value="1"/>
</dbReference>
<dbReference type="OrthoDB" id="6486995at2759"/>
<dbReference type="GO" id="GO:0005886">
    <property type="term" value="C:plasma membrane"/>
    <property type="evidence" value="ECO:0007669"/>
    <property type="project" value="UniProtKB-SubCell"/>
</dbReference>
<evidence type="ECO:0000256" key="6">
    <source>
        <dbReference type="ARBA" id="ARBA00023170"/>
    </source>
</evidence>
<organism evidence="9 10">
    <name type="scientific">Varroa destructor</name>
    <name type="common">Honeybee mite</name>
    <dbReference type="NCBI Taxonomy" id="109461"/>
    <lineage>
        <taxon>Eukaryota</taxon>
        <taxon>Metazoa</taxon>
        <taxon>Ecdysozoa</taxon>
        <taxon>Arthropoda</taxon>
        <taxon>Chelicerata</taxon>
        <taxon>Arachnida</taxon>
        <taxon>Acari</taxon>
        <taxon>Parasitiformes</taxon>
        <taxon>Mesostigmata</taxon>
        <taxon>Gamasina</taxon>
        <taxon>Dermanyssoidea</taxon>
        <taxon>Varroidae</taxon>
        <taxon>Varroa</taxon>
    </lineage>
</organism>
<dbReference type="EnsemblMetazoa" id="XM_022804189">
    <property type="protein sequence ID" value="XP_022659924"/>
    <property type="gene ID" value="LOC111249825"/>
</dbReference>
<feature type="transmembrane region" description="Helical" evidence="8">
    <location>
        <begin position="409"/>
        <end position="427"/>
    </location>
</feature>
<dbReference type="InParanoid" id="A0A7M7K0J6"/>
<feature type="transmembrane region" description="Helical" evidence="8">
    <location>
        <begin position="198"/>
        <end position="217"/>
    </location>
</feature>
<evidence type="ECO:0000256" key="4">
    <source>
        <dbReference type="ARBA" id="ARBA00022989"/>
    </source>
</evidence>
<keyword evidence="7" id="KW-0325">Glycoprotein</keyword>
<dbReference type="EnsemblMetazoa" id="XM_022804188">
    <property type="protein sequence ID" value="XP_022659923"/>
    <property type="gene ID" value="LOC111249825"/>
</dbReference>
<keyword evidence="6" id="KW-0675">Receptor</keyword>
<evidence type="ECO:0000313" key="9">
    <source>
        <dbReference type="EnsemblMetazoa" id="XP_022659923"/>
    </source>
</evidence>
<feature type="transmembrane region" description="Helical" evidence="8">
    <location>
        <begin position="149"/>
        <end position="167"/>
    </location>
</feature>
<protein>
    <submittedName>
        <fullName evidence="9">Uncharacterized protein</fullName>
    </submittedName>
</protein>
<evidence type="ECO:0000256" key="7">
    <source>
        <dbReference type="ARBA" id="ARBA00023180"/>
    </source>
</evidence>
<evidence type="ECO:0000313" key="10">
    <source>
        <dbReference type="Proteomes" id="UP000594260"/>
    </source>
</evidence>
<evidence type="ECO:0000256" key="3">
    <source>
        <dbReference type="ARBA" id="ARBA00022692"/>
    </source>
</evidence>
<evidence type="ECO:0000256" key="1">
    <source>
        <dbReference type="ARBA" id="ARBA00004651"/>
    </source>
</evidence>
<dbReference type="FunCoup" id="A0A7M7K0J6">
    <property type="interactions" value="4"/>
</dbReference>
<dbReference type="RefSeq" id="XP_022659923.1">
    <property type="nucleotide sequence ID" value="XM_022804188.1"/>
</dbReference>
<evidence type="ECO:0000256" key="5">
    <source>
        <dbReference type="ARBA" id="ARBA00023136"/>
    </source>
</evidence>
<keyword evidence="3 8" id="KW-0812">Transmembrane</keyword>
<dbReference type="GeneID" id="111249825"/>
<keyword evidence="4 8" id="KW-1133">Transmembrane helix</keyword>
<evidence type="ECO:0000256" key="8">
    <source>
        <dbReference type="SAM" id="Phobius"/>
    </source>
</evidence>
<dbReference type="RefSeq" id="XP_022659924.1">
    <property type="nucleotide sequence ID" value="XM_022804189.1"/>
</dbReference>
<keyword evidence="5 8" id="KW-0472">Membrane</keyword>
<dbReference type="PANTHER" id="PTHR42643:SF38">
    <property type="entry name" value="IONOTROPIC RECEPTOR 100A"/>
    <property type="match status" value="1"/>
</dbReference>
<accession>A0A7M7K0J6</accession>
<proteinExistence type="predicted"/>
<feature type="transmembrane region" description="Helical" evidence="8">
    <location>
        <begin position="49"/>
        <end position="68"/>
    </location>
</feature>
<evidence type="ECO:0000256" key="2">
    <source>
        <dbReference type="ARBA" id="ARBA00022475"/>
    </source>
</evidence>
<keyword evidence="2" id="KW-1003">Cell membrane</keyword>
<dbReference type="OMA" id="VIATDMM"/>
<dbReference type="KEGG" id="vde:111249825"/>
<dbReference type="AlphaFoldDB" id="A0A7M7K0J6"/>
<keyword evidence="10" id="KW-1185">Reference proteome</keyword>
<dbReference type="Proteomes" id="UP000594260">
    <property type="component" value="Unplaced"/>
</dbReference>
<dbReference type="InterPro" id="IPR052192">
    <property type="entry name" value="Insect_Ionotropic_Sensory_Rcpt"/>
</dbReference>
<dbReference type="Gene3D" id="3.40.190.10">
    <property type="entry name" value="Periplasmic binding protein-like II"/>
    <property type="match status" value="1"/>
</dbReference>
<dbReference type="SUPFAM" id="SSF53850">
    <property type="entry name" value="Periplasmic binding protein-like II"/>
    <property type="match status" value="1"/>
</dbReference>
<reference evidence="9" key="1">
    <citation type="submission" date="2021-01" db="UniProtKB">
        <authorList>
            <consortium name="EnsemblMetazoa"/>
        </authorList>
    </citation>
    <scope>IDENTIFICATION</scope>
</reference>